<protein>
    <submittedName>
        <fullName evidence="3">Uncharacterized protein</fullName>
    </submittedName>
</protein>
<evidence type="ECO:0000256" key="1">
    <source>
        <dbReference type="ARBA" id="ARBA00009995"/>
    </source>
</evidence>
<evidence type="ECO:0000313" key="3">
    <source>
        <dbReference type="EMBL" id="KAG6432086.1"/>
    </source>
</evidence>
<gene>
    <name evidence="3" type="ORF">SASPL_103659</name>
</gene>
<evidence type="ECO:0000313" key="4">
    <source>
        <dbReference type="Proteomes" id="UP000298416"/>
    </source>
</evidence>
<reference evidence="3" key="1">
    <citation type="submission" date="2018-01" db="EMBL/GenBank/DDBJ databases">
        <authorList>
            <person name="Mao J.F."/>
        </authorList>
    </citation>
    <scope>NUCLEOTIDE SEQUENCE</scope>
    <source>
        <strain evidence="3">Huo1</strain>
        <tissue evidence="3">Leaf</tissue>
    </source>
</reference>
<comment type="similarity">
    <text evidence="1">Belongs to the UDP-glycosyltransferase family.</text>
</comment>
<proteinExistence type="inferred from homology"/>
<dbReference type="EMBL" id="PNBA02000002">
    <property type="protein sequence ID" value="KAG6432086.1"/>
    <property type="molecule type" value="Genomic_DNA"/>
</dbReference>
<dbReference type="Pfam" id="PF00201">
    <property type="entry name" value="UDPGT"/>
    <property type="match status" value="1"/>
</dbReference>
<dbReference type="OrthoDB" id="5835829at2759"/>
<dbReference type="PANTHER" id="PTHR11926">
    <property type="entry name" value="GLUCOSYL/GLUCURONOSYL TRANSFERASES"/>
    <property type="match status" value="1"/>
</dbReference>
<dbReference type="InterPro" id="IPR002213">
    <property type="entry name" value="UDP_glucos_trans"/>
</dbReference>
<dbReference type="AlphaFoldDB" id="A0A8X9A932"/>
<dbReference type="PANTHER" id="PTHR11926:SF774">
    <property type="entry name" value="UDP-GLYCOSYLTRANSFERASE 85A1-RELATED"/>
    <property type="match status" value="1"/>
</dbReference>
<reference evidence="3" key="2">
    <citation type="submission" date="2020-08" db="EMBL/GenBank/DDBJ databases">
        <title>Plant Genome Project.</title>
        <authorList>
            <person name="Zhang R.-G."/>
        </authorList>
    </citation>
    <scope>NUCLEOTIDE SEQUENCE</scope>
    <source>
        <strain evidence="3">Huo1</strain>
        <tissue evidence="3">Leaf</tissue>
    </source>
</reference>
<keyword evidence="2" id="KW-0808">Transferase</keyword>
<comment type="caution">
    <text evidence="3">The sequence shown here is derived from an EMBL/GenBank/DDBJ whole genome shotgun (WGS) entry which is preliminary data.</text>
</comment>
<dbReference type="GO" id="GO:0080043">
    <property type="term" value="F:quercetin 3-O-glucosyltransferase activity"/>
    <property type="evidence" value="ECO:0007669"/>
    <property type="project" value="TreeGrafter"/>
</dbReference>
<dbReference type="Gene3D" id="3.40.50.2000">
    <property type="entry name" value="Glycogen Phosphorylase B"/>
    <property type="match status" value="2"/>
</dbReference>
<accession>A0A8X9A932</accession>
<dbReference type="Proteomes" id="UP000298416">
    <property type="component" value="Unassembled WGS sequence"/>
</dbReference>
<sequence length="462" mass="51256">MSTSLQVVDKHHHLRRGNMAAENSGPHIVALPYPGRGHINPMLNLCRLILDSRPDTTVSFLVTEEWLTLLAATPPPPTPNFSFHTVPNVIPSEIGRGKDFPAFYRAVLTKLEAPVEELLDRLPPPKPSVIVYDTYLTWVVGLGGRRNIPVASFYTMSATVFSIFHHSHLIFQIGDQEEEENLVDYIPGVPPLRVIDLPSPIHGKGNEVLPYALEAIQLVAKAQYLLFTSVYELESQVIDALRQTIPTKIYSLGLAIPSFNATLDDDKPHYLQWLDAQPQDSVLYISQGSFLSVSKAQFDEIVGGVSRAGVRFLWVGRGEEDRLQEKCGGIGIVVPWCDQLKVLSHPSVGGFWSHCGWNSTKECAFAGLPMLTFPIFWDQVTNSKMVVEDWGLGVRVKKEDDSLVREDEIAELVLRVMDSGSSEAKERRRRAKEVQGICKSASGVGGSSHGDVMAFIRDICEC</sequence>
<keyword evidence="4" id="KW-1185">Reference proteome</keyword>
<name>A0A8X9A932_SALSN</name>
<evidence type="ECO:0000256" key="2">
    <source>
        <dbReference type="ARBA" id="ARBA00022679"/>
    </source>
</evidence>
<dbReference type="SUPFAM" id="SSF53756">
    <property type="entry name" value="UDP-Glycosyltransferase/glycogen phosphorylase"/>
    <property type="match status" value="1"/>
</dbReference>
<organism evidence="3">
    <name type="scientific">Salvia splendens</name>
    <name type="common">Scarlet sage</name>
    <dbReference type="NCBI Taxonomy" id="180675"/>
    <lineage>
        <taxon>Eukaryota</taxon>
        <taxon>Viridiplantae</taxon>
        <taxon>Streptophyta</taxon>
        <taxon>Embryophyta</taxon>
        <taxon>Tracheophyta</taxon>
        <taxon>Spermatophyta</taxon>
        <taxon>Magnoliopsida</taxon>
        <taxon>eudicotyledons</taxon>
        <taxon>Gunneridae</taxon>
        <taxon>Pentapetalae</taxon>
        <taxon>asterids</taxon>
        <taxon>lamiids</taxon>
        <taxon>Lamiales</taxon>
        <taxon>Lamiaceae</taxon>
        <taxon>Nepetoideae</taxon>
        <taxon>Mentheae</taxon>
        <taxon>Salviinae</taxon>
        <taxon>Salvia</taxon>
        <taxon>Salvia subgen. Calosphace</taxon>
        <taxon>core Calosphace</taxon>
    </lineage>
</organism>
<dbReference type="GO" id="GO:0080044">
    <property type="term" value="F:quercetin 7-O-glucosyltransferase activity"/>
    <property type="evidence" value="ECO:0007669"/>
    <property type="project" value="TreeGrafter"/>
</dbReference>
<dbReference type="FunFam" id="3.40.50.2000:FF:000138">
    <property type="entry name" value="Glycosyltransferase"/>
    <property type="match status" value="1"/>
</dbReference>
<dbReference type="CDD" id="cd03784">
    <property type="entry name" value="GT1_Gtf-like"/>
    <property type="match status" value="1"/>
</dbReference>